<gene>
    <name evidence="4" type="ORF">HPB48_008240</name>
</gene>
<dbReference type="EMBL" id="JABSTR010000011">
    <property type="protein sequence ID" value="KAH9381026.1"/>
    <property type="molecule type" value="Genomic_DNA"/>
</dbReference>
<dbReference type="PANTHER" id="PTHR11388">
    <property type="entry name" value="ORGANIC ANION TRANSPORTER"/>
    <property type="match status" value="1"/>
</dbReference>
<feature type="transmembrane region" description="Helical" evidence="3">
    <location>
        <begin position="279"/>
        <end position="300"/>
    </location>
</feature>
<dbReference type="GO" id="GO:0015347">
    <property type="term" value="F:sodium-independent organic anion transmembrane transporter activity"/>
    <property type="evidence" value="ECO:0007669"/>
    <property type="project" value="TreeGrafter"/>
</dbReference>
<dbReference type="GO" id="GO:0016323">
    <property type="term" value="C:basolateral plasma membrane"/>
    <property type="evidence" value="ECO:0007669"/>
    <property type="project" value="TreeGrafter"/>
</dbReference>
<protein>
    <recommendedName>
        <fullName evidence="6">Solute carrier organic anion transporter family member</fullName>
    </recommendedName>
</protein>
<reference evidence="4 5" key="1">
    <citation type="journal article" date="2020" name="Cell">
        <title>Large-Scale Comparative Analyses of Tick Genomes Elucidate Their Genetic Diversity and Vector Capacities.</title>
        <authorList>
            <consortium name="Tick Genome and Microbiome Consortium (TIGMIC)"/>
            <person name="Jia N."/>
            <person name="Wang J."/>
            <person name="Shi W."/>
            <person name="Du L."/>
            <person name="Sun Y."/>
            <person name="Zhan W."/>
            <person name="Jiang J.F."/>
            <person name="Wang Q."/>
            <person name="Zhang B."/>
            <person name="Ji P."/>
            <person name="Bell-Sakyi L."/>
            <person name="Cui X.M."/>
            <person name="Yuan T.T."/>
            <person name="Jiang B.G."/>
            <person name="Yang W.F."/>
            <person name="Lam T.T."/>
            <person name="Chang Q.C."/>
            <person name="Ding S.J."/>
            <person name="Wang X.J."/>
            <person name="Zhu J.G."/>
            <person name="Ruan X.D."/>
            <person name="Zhao L."/>
            <person name="Wei J.T."/>
            <person name="Ye R.Z."/>
            <person name="Que T.C."/>
            <person name="Du C.H."/>
            <person name="Zhou Y.H."/>
            <person name="Cheng J.X."/>
            <person name="Dai P.F."/>
            <person name="Guo W.B."/>
            <person name="Han X.H."/>
            <person name="Huang E.J."/>
            <person name="Li L.F."/>
            <person name="Wei W."/>
            <person name="Gao Y.C."/>
            <person name="Liu J.Z."/>
            <person name="Shao H.Z."/>
            <person name="Wang X."/>
            <person name="Wang C.C."/>
            <person name="Yang T.C."/>
            <person name="Huo Q.B."/>
            <person name="Li W."/>
            <person name="Chen H.Y."/>
            <person name="Chen S.E."/>
            <person name="Zhou L.G."/>
            <person name="Ni X.B."/>
            <person name="Tian J.H."/>
            <person name="Sheng Y."/>
            <person name="Liu T."/>
            <person name="Pan Y.S."/>
            <person name="Xia L.Y."/>
            <person name="Li J."/>
            <person name="Zhao F."/>
            <person name="Cao W.C."/>
        </authorList>
    </citation>
    <scope>NUCLEOTIDE SEQUENCE [LARGE SCALE GENOMIC DNA]</scope>
    <source>
        <strain evidence="4">HaeL-2018</strain>
    </source>
</reference>
<keyword evidence="1" id="KW-1015">Disulfide bond</keyword>
<keyword evidence="3" id="KW-1133">Transmembrane helix</keyword>
<evidence type="ECO:0000256" key="3">
    <source>
        <dbReference type="SAM" id="Phobius"/>
    </source>
</evidence>
<dbReference type="AlphaFoldDB" id="A0A9J6GZZ8"/>
<feature type="transmembrane region" description="Helical" evidence="3">
    <location>
        <begin position="87"/>
        <end position="107"/>
    </location>
</feature>
<feature type="transmembrane region" description="Helical" evidence="3">
    <location>
        <begin position="50"/>
        <end position="67"/>
    </location>
</feature>
<sequence length="628" mass="69182">MATKTTKFRALPTSDTPNVDREGPPEETDPDFMCGVFDYRPQWMQRFAKTGYFLVCFIVYGIFQGALKAYLNGCITTLEKKFGLTGRTFSVILIADNLSSLPACLLIGHFARKVSRPKLIAFAVWMSVLGCLLAALPYFIYGPGFVGGFHEQLGRGNDDADPLYSGARKEYCTREDGDESESDLDESPPTSAILAVCMFFIANFCNGFGGAAFYISGTTYTDDNAKKMDSIVYFSFIFSLRFLGPMLGYVMASVCLGIYESPLENPAISRKHPSWIGAWWLGFVIWGVSLAFMSVPMAFFPKQIRRNSLPVDKKVLQGKEAPLSATPDTLREKISRDLAEFGQSFARLCKNPVLMWKIAIITFAFNGIGGYVTMFPKSDEDSGDDVWNLPRRPGYPFLKPKPRTIGLMEAASDLVDIIALIAGMTLSCSGWQLAGTTMRSDGSSGNSSAEDALTDGFCEFSCDNFYILVVLTSISKLVAQLPRVGGMMVTLRCVDAADKTLAMGLIGAAYNLFAAIPYPLIYSALFDATCLVWEERGGHRGNCSFYDADTLRLAFHGVTIAFLGLSMVSNLIMAHYSKRVTNMYGEADARAEESAAVASLWDDSCLRMVELDQDAMRKVTSDEERPRK</sequence>
<keyword evidence="5" id="KW-1185">Reference proteome</keyword>
<dbReference type="PANTHER" id="PTHR11388:SF76">
    <property type="entry name" value="SOLUTE CARRIER ORGANIC ANION TRANSPORTER FAMILY MEMBER"/>
    <property type="match status" value="1"/>
</dbReference>
<keyword evidence="3" id="KW-0812">Transmembrane</keyword>
<feature type="transmembrane region" description="Helical" evidence="3">
    <location>
        <begin position="236"/>
        <end position="259"/>
    </location>
</feature>
<keyword evidence="3" id="KW-0472">Membrane</keyword>
<evidence type="ECO:0008006" key="6">
    <source>
        <dbReference type="Google" id="ProtNLM"/>
    </source>
</evidence>
<accession>A0A9J6GZZ8</accession>
<dbReference type="InterPro" id="IPR004156">
    <property type="entry name" value="OATP"/>
</dbReference>
<dbReference type="Gene3D" id="1.20.1250.20">
    <property type="entry name" value="MFS general substrate transporter like domains"/>
    <property type="match status" value="1"/>
</dbReference>
<name>A0A9J6GZZ8_HAELO</name>
<organism evidence="4 5">
    <name type="scientific">Haemaphysalis longicornis</name>
    <name type="common">Bush tick</name>
    <dbReference type="NCBI Taxonomy" id="44386"/>
    <lineage>
        <taxon>Eukaryota</taxon>
        <taxon>Metazoa</taxon>
        <taxon>Ecdysozoa</taxon>
        <taxon>Arthropoda</taxon>
        <taxon>Chelicerata</taxon>
        <taxon>Arachnida</taxon>
        <taxon>Acari</taxon>
        <taxon>Parasitiformes</taxon>
        <taxon>Ixodida</taxon>
        <taxon>Ixodoidea</taxon>
        <taxon>Ixodidae</taxon>
        <taxon>Haemaphysalinae</taxon>
        <taxon>Haemaphysalis</taxon>
    </lineage>
</organism>
<evidence type="ECO:0000256" key="1">
    <source>
        <dbReference type="ARBA" id="ARBA00023157"/>
    </source>
</evidence>
<dbReference type="Proteomes" id="UP000821853">
    <property type="component" value="Chromosome 9"/>
</dbReference>
<feature type="transmembrane region" description="Helical" evidence="3">
    <location>
        <begin position="553"/>
        <end position="573"/>
    </location>
</feature>
<dbReference type="GO" id="GO:0043252">
    <property type="term" value="P:sodium-independent organic anion transport"/>
    <property type="evidence" value="ECO:0007669"/>
    <property type="project" value="TreeGrafter"/>
</dbReference>
<dbReference type="VEuPathDB" id="VectorBase:HLOH_046047"/>
<feature type="region of interest" description="Disordered" evidence="2">
    <location>
        <begin position="1"/>
        <end position="27"/>
    </location>
</feature>
<feature type="transmembrane region" description="Helical" evidence="3">
    <location>
        <begin position="192"/>
        <end position="215"/>
    </location>
</feature>
<comment type="caution">
    <text evidence="4">The sequence shown here is derived from an EMBL/GenBank/DDBJ whole genome shotgun (WGS) entry which is preliminary data.</text>
</comment>
<evidence type="ECO:0000256" key="2">
    <source>
        <dbReference type="SAM" id="MobiDB-lite"/>
    </source>
</evidence>
<dbReference type="InterPro" id="IPR036259">
    <property type="entry name" value="MFS_trans_sf"/>
</dbReference>
<evidence type="ECO:0000313" key="5">
    <source>
        <dbReference type="Proteomes" id="UP000821853"/>
    </source>
</evidence>
<dbReference type="Pfam" id="PF03137">
    <property type="entry name" value="OATP"/>
    <property type="match status" value="2"/>
</dbReference>
<dbReference type="OrthoDB" id="5062115at2759"/>
<dbReference type="OMA" id="REIFMAN"/>
<evidence type="ECO:0000313" key="4">
    <source>
        <dbReference type="EMBL" id="KAH9381026.1"/>
    </source>
</evidence>
<feature type="transmembrane region" description="Helical" evidence="3">
    <location>
        <begin position="119"/>
        <end position="141"/>
    </location>
</feature>
<feature type="transmembrane region" description="Helical" evidence="3">
    <location>
        <begin position="501"/>
        <end position="521"/>
    </location>
</feature>
<proteinExistence type="predicted"/>
<feature type="transmembrane region" description="Helical" evidence="3">
    <location>
        <begin position="354"/>
        <end position="374"/>
    </location>
</feature>
<dbReference type="SUPFAM" id="SSF103473">
    <property type="entry name" value="MFS general substrate transporter"/>
    <property type="match status" value="1"/>
</dbReference>